<comment type="similarity">
    <text evidence="2 6">Belongs to the class-I pyridoxal-phosphate-dependent aminotransferase family.</text>
</comment>
<keyword evidence="3 6" id="KW-0032">Aminotransferase</keyword>
<dbReference type="Proteomes" id="UP000534783">
    <property type="component" value="Unassembled WGS sequence"/>
</dbReference>
<evidence type="ECO:0000256" key="1">
    <source>
        <dbReference type="ARBA" id="ARBA00001933"/>
    </source>
</evidence>
<evidence type="ECO:0000313" key="9">
    <source>
        <dbReference type="Proteomes" id="UP000534783"/>
    </source>
</evidence>
<accession>A0A7X6IAW6</accession>
<dbReference type="InterPro" id="IPR015422">
    <property type="entry name" value="PyrdxlP-dep_Trfase_small"/>
</dbReference>
<dbReference type="GO" id="GO:0030170">
    <property type="term" value="F:pyridoxal phosphate binding"/>
    <property type="evidence" value="ECO:0007669"/>
    <property type="project" value="InterPro"/>
</dbReference>
<dbReference type="InterPro" id="IPR004838">
    <property type="entry name" value="NHTrfase_class1_PyrdxlP-BS"/>
</dbReference>
<evidence type="ECO:0000256" key="3">
    <source>
        <dbReference type="ARBA" id="ARBA00022576"/>
    </source>
</evidence>
<keyword evidence="9" id="KW-1185">Reference proteome</keyword>
<dbReference type="PANTHER" id="PTHR46383">
    <property type="entry name" value="ASPARTATE AMINOTRANSFERASE"/>
    <property type="match status" value="1"/>
</dbReference>
<dbReference type="InterPro" id="IPR015424">
    <property type="entry name" value="PyrdxlP-dep_Trfase"/>
</dbReference>
<name>A0A7X6IAW6_9BACT</name>
<evidence type="ECO:0000259" key="7">
    <source>
        <dbReference type="Pfam" id="PF00155"/>
    </source>
</evidence>
<dbReference type="CDD" id="cd00609">
    <property type="entry name" value="AAT_like"/>
    <property type="match status" value="1"/>
</dbReference>
<dbReference type="RefSeq" id="WP_168059347.1">
    <property type="nucleotide sequence ID" value="NZ_VTOW01000002.1"/>
</dbReference>
<protein>
    <recommendedName>
        <fullName evidence="6">Aminotransferase</fullName>
        <ecNumber evidence="6">2.6.1.-</ecNumber>
    </recommendedName>
</protein>
<dbReference type="PANTHER" id="PTHR46383:SF1">
    <property type="entry name" value="ASPARTATE AMINOTRANSFERASE"/>
    <property type="match status" value="1"/>
</dbReference>
<dbReference type="EMBL" id="VTOW01000002">
    <property type="protein sequence ID" value="NKE71003.1"/>
    <property type="molecule type" value="Genomic_DNA"/>
</dbReference>
<evidence type="ECO:0000256" key="2">
    <source>
        <dbReference type="ARBA" id="ARBA00007441"/>
    </source>
</evidence>
<dbReference type="GO" id="GO:0008483">
    <property type="term" value="F:transaminase activity"/>
    <property type="evidence" value="ECO:0007669"/>
    <property type="project" value="UniProtKB-KW"/>
</dbReference>
<dbReference type="InterPro" id="IPR050596">
    <property type="entry name" value="AspAT/PAT-like"/>
</dbReference>
<comment type="caution">
    <text evidence="8">The sequence shown here is derived from an EMBL/GenBank/DDBJ whole genome shotgun (WGS) entry which is preliminary data.</text>
</comment>
<evidence type="ECO:0000256" key="4">
    <source>
        <dbReference type="ARBA" id="ARBA00022679"/>
    </source>
</evidence>
<evidence type="ECO:0000313" key="8">
    <source>
        <dbReference type="EMBL" id="NKE71003.1"/>
    </source>
</evidence>
<dbReference type="FunFam" id="3.40.640.10:FF:000033">
    <property type="entry name" value="Aspartate aminotransferase"/>
    <property type="match status" value="1"/>
</dbReference>
<organism evidence="8 9">
    <name type="scientific">Candidatus Manganitrophus noduliformans</name>
    <dbReference type="NCBI Taxonomy" id="2606439"/>
    <lineage>
        <taxon>Bacteria</taxon>
        <taxon>Pseudomonadati</taxon>
        <taxon>Nitrospirota</taxon>
        <taxon>Nitrospiria</taxon>
        <taxon>Candidatus Troglogloeales</taxon>
        <taxon>Candidatus Manganitrophaceae</taxon>
        <taxon>Candidatus Manganitrophus</taxon>
    </lineage>
</organism>
<dbReference type="InterPro" id="IPR004839">
    <property type="entry name" value="Aminotransferase_I/II_large"/>
</dbReference>
<dbReference type="Gene3D" id="3.90.1150.10">
    <property type="entry name" value="Aspartate Aminotransferase, domain 1"/>
    <property type="match status" value="1"/>
</dbReference>
<dbReference type="PROSITE" id="PS00105">
    <property type="entry name" value="AA_TRANSFER_CLASS_1"/>
    <property type="match status" value="1"/>
</dbReference>
<evidence type="ECO:0000256" key="6">
    <source>
        <dbReference type="RuleBase" id="RU000481"/>
    </source>
</evidence>
<comment type="cofactor">
    <cofactor evidence="1 6">
        <name>pyridoxal 5'-phosphate</name>
        <dbReference type="ChEBI" id="CHEBI:597326"/>
    </cofactor>
</comment>
<keyword evidence="4 6" id="KW-0808">Transferase</keyword>
<evidence type="ECO:0000256" key="5">
    <source>
        <dbReference type="ARBA" id="ARBA00022898"/>
    </source>
</evidence>
<reference evidence="8 9" key="1">
    <citation type="journal article" date="2020" name="Nature">
        <title>Bacterial chemolithoautotrophy via manganese oxidation.</title>
        <authorList>
            <person name="Yu H."/>
            <person name="Leadbetter J.R."/>
        </authorList>
    </citation>
    <scope>NUCLEOTIDE SEQUENCE [LARGE SCALE GENOMIC DNA]</scope>
    <source>
        <strain evidence="8 9">Mn-1</strain>
    </source>
</reference>
<dbReference type="InterPro" id="IPR015421">
    <property type="entry name" value="PyrdxlP-dep_Trfase_major"/>
</dbReference>
<dbReference type="EC" id="2.6.1.-" evidence="6"/>
<dbReference type="Gene3D" id="3.40.640.10">
    <property type="entry name" value="Type I PLP-dependent aspartate aminotransferase-like (Major domain)"/>
    <property type="match status" value="1"/>
</dbReference>
<dbReference type="GO" id="GO:0006520">
    <property type="term" value="P:amino acid metabolic process"/>
    <property type="evidence" value="ECO:0007669"/>
    <property type="project" value="InterPro"/>
</dbReference>
<proteinExistence type="inferred from homology"/>
<keyword evidence="5" id="KW-0663">Pyridoxal phosphate</keyword>
<dbReference type="Pfam" id="PF00155">
    <property type="entry name" value="Aminotran_1_2"/>
    <property type="match status" value="1"/>
</dbReference>
<sequence>MKFAKRVQQIKPSPTMAMAAKAKAMAAKGISITDFGLGEPDFNTPAAAAEAGIRAIQQGFTKYTPPSGTEELKEAVCRKLKKENNLDYEKKEIIVSCGAKHTLYNIAQVLFERGDEVIIPAPYWVSYPDQVLLNDATPVIVETREEDQFLMTPEQLKRAITPRTKAVILNYPSNPTGSSYTAKHLEALAGVLSDAPVWIISDEIYEKFIYDGVAHTSIASLGPELKRKTIVVNGVSKAYAMTGWRIGYAAGPKEIIDAMGTVQSQSTSNPTSISQKAAAAALQGSDAFIKTMVAEFDRRRLFVVERLNQIRGIRCPRPVGSFYVFPNIKGLIGTGYKGYQIKGSTDLASFLLEEGGISTIPGEAFGAEGYLRLSYAVSREVLSEGVEKLKNAVLKLS</sequence>
<gene>
    <name evidence="8" type="ORF">MNODULE_09660</name>
</gene>
<dbReference type="SUPFAM" id="SSF53383">
    <property type="entry name" value="PLP-dependent transferases"/>
    <property type="match status" value="1"/>
</dbReference>
<feature type="domain" description="Aminotransferase class I/classII large" evidence="7">
    <location>
        <begin position="32"/>
        <end position="389"/>
    </location>
</feature>
<dbReference type="AlphaFoldDB" id="A0A7X6IAW6"/>